<evidence type="ECO:0000259" key="5">
    <source>
        <dbReference type="PROSITE" id="PS00498"/>
    </source>
</evidence>
<dbReference type="InterPro" id="IPR002227">
    <property type="entry name" value="Tyrosinase_Cu-bd"/>
</dbReference>
<feature type="domain" description="Tyrosinase copper-binding" evidence="4">
    <location>
        <begin position="79"/>
        <end position="96"/>
    </location>
</feature>
<feature type="domain" description="Tyrosinase copper-binding" evidence="5">
    <location>
        <begin position="195"/>
        <end position="206"/>
    </location>
</feature>
<reference evidence="7" key="1">
    <citation type="journal article" date="2019" name="Int. J. Syst. Evol. Microbiol.">
        <title>The Global Catalogue of Microorganisms (GCM) 10K type strain sequencing project: providing services to taxonomists for standard genome sequencing and annotation.</title>
        <authorList>
            <consortium name="The Broad Institute Genomics Platform"/>
            <consortium name="The Broad Institute Genome Sequencing Center for Infectious Disease"/>
            <person name="Wu L."/>
            <person name="Ma J."/>
        </authorList>
    </citation>
    <scope>NUCLEOTIDE SEQUENCE [LARGE SCALE GENOMIC DNA]</scope>
    <source>
        <strain evidence="7">JCM 17130</strain>
    </source>
</reference>
<dbReference type="Pfam" id="PF00264">
    <property type="entry name" value="Tyrosinase"/>
    <property type="match status" value="2"/>
</dbReference>
<dbReference type="Proteomes" id="UP001596013">
    <property type="component" value="Unassembled WGS sequence"/>
</dbReference>
<dbReference type="PROSITE" id="PS00498">
    <property type="entry name" value="TYROSINASE_2"/>
    <property type="match status" value="1"/>
</dbReference>
<evidence type="ECO:0000259" key="4">
    <source>
        <dbReference type="PROSITE" id="PS00497"/>
    </source>
</evidence>
<dbReference type="InterPro" id="IPR050316">
    <property type="entry name" value="Tyrosinase/Hemocyanin"/>
</dbReference>
<dbReference type="PANTHER" id="PTHR11474:SF126">
    <property type="entry name" value="TYROSINASE-LIKE PROTEIN TYR-1-RELATED"/>
    <property type="match status" value="1"/>
</dbReference>
<protein>
    <submittedName>
        <fullName evidence="6">Tyrosinase family protein</fullName>
    </submittedName>
</protein>
<dbReference type="SUPFAM" id="SSF48056">
    <property type="entry name" value="Di-copper centre-containing domain"/>
    <property type="match status" value="1"/>
</dbReference>
<dbReference type="InterPro" id="IPR008922">
    <property type="entry name" value="Di-copper_centre_dom_sf"/>
</dbReference>
<dbReference type="PROSITE" id="PS00497">
    <property type="entry name" value="TYROSINASE_1"/>
    <property type="match status" value="1"/>
</dbReference>
<proteinExistence type="inferred from homology"/>
<comment type="caution">
    <text evidence="6">The sequence shown here is derived from an EMBL/GenBank/DDBJ whole genome shotgun (WGS) entry which is preliminary data.</text>
</comment>
<evidence type="ECO:0000313" key="6">
    <source>
        <dbReference type="EMBL" id="MFC5435016.1"/>
    </source>
</evidence>
<keyword evidence="3" id="KW-0186">Copper</keyword>
<sequence length="466" mass="51014">MISRRRFLQSTLTAALVPLLPRVSFGTTLKVRQDWGTFRTTPMFQVYLNAVSRMKANTNSADPSSWAYWVNVHKNFCPHSVAYFLAWHRGFLFRFEAQLRKAAANTALTIPYWDYYTTPQMPMEFTDPTSPLYIANRAGTDVTNALSLNPFADTVINFQRGLTDAFEPTLESLPHNPVHNLIGGAMGSVTISPRDPIFWVHHGNIDRLWTAWCHAGNGRTMPPRTDPYWSGSFNYGPAVATMARTWAISETGLGYQYDNEIMPTTLPPPPPPAQPAAVTLQALSSPVPGALAMSLGGGQDLALNERSVSIVVPLTQADRNQVRSLLLKQAARKVQAQADNSLRIVLTGVRLTGLGKQAGYFYKIYINLPAQPGVSQPETTYLLGTLGAFEITGKLNHLAMKGMAMSTASDGVQLVYPATDALAQIAPANLDKLIISFIRVNGSKPVKKGTVITVKEFRVETSGTAS</sequence>
<accession>A0ABW0JGR8</accession>
<gene>
    <name evidence="6" type="ORF">ACFPME_00445</name>
</gene>
<name>A0ABW0JGR8_9GAMM</name>
<dbReference type="RefSeq" id="WP_377300918.1">
    <property type="nucleotide sequence ID" value="NZ_JBHSMK010000002.1"/>
</dbReference>
<organism evidence="6 7">
    <name type="scientific">Rhodanobacter umsongensis</name>
    <dbReference type="NCBI Taxonomy" id="633153"/>
    <lineage>
        <taxon>Bacteria</taxon>
        <taxon>Pseudomonadati</taxon>
        <taxon>Pseudomonadota</taxon>
        <taxon>Gammaproteobacteria</taxon>
        <taxon>Lysobacterales</taxon>
        <taxon>Rhodanobacteraceae</taxon>
        <taxon>Rhodanobacter</taxon>
    </lineage>
</organism>
<evidence type="ECO:0000313" key="7">
    <source>
        <dbReference type="Proteomes" id="UP001596013"/>
    </source>
</evidence>
<dbReference type="EMBL" id="JBHSMK010000002">
    <property type="protein sequence ID" value="MFC5435016.1"/>
    <property type="molecule type" value="Genomic_DNA"/>
</dbReference>
<comment type="similarity">
    <text evidence="1">Belongs to the tyrosinase family.</text>
</comment>
<keyword evidence="2" id="KW-0479">Metal-binding</keyword>
<evidence type="ECO:0000256" key="1">
    <source>
        <dbReference type="ARBA" id="ARBA00009928"/>
    </source>
</evidence>
<evidence type="ECO:0000256" key="2">
    <source>
        <dbReference type="ARBA" id="ARBA00022723"/>
    </source>
</evidence>
<keyword evidence="7" id="KW-1185">Reference proteome</keyword>
<dbReference type="PANTHER" id="PTHR11474">
    <property type="entry name" value="TYROSINASE FAMILY MEMBER"/>
    <property type="match status" value="1"/>
</dbReference>
<evidence type="ECO:0000256" key="3">
    <source>
        <dbReference type="ARBA" id="ARBA00023008"/>
    </source>
</evidence>
<dbReference type="Gene3D" id="1.10.1280.10">
    <property type="entry name" value="Di-copper center containing domain from catechol oxidase"/>
    <property type="match status" value="2"/>
</dbReference>